<comment type="caution">
    <text evidence="2">The sequence shown here is derived from an EMBL/GenBank/DDBJ whole genome shotgun (WGS) entry which is preliminary data.</text>
</comment>
<organism evidence="2 3">
    <name type="scientific">Rhizopus oryzae</name>
    <name type="common">Mucormycosis agent</name>
    <name type="synonym">Rhizopus arrhizus var. delemar</name>
    <dbReference type="NCBI Taxonomy" id="64495"/>
    <lineage>
        <taxon>Eukaryota</taxon>
        <taxon>Fungi</taxon>
        <taxon>Fungi incertae sedis</taxon>
        <taxon>Mucoromycota</taxon>
        <taxon>Mucoromycotina</taxon>
        <taxon>Mucoromycetes</taxon>
        <taxon>Mucorales</taxon>
        <taxon>Mucorineae</taxon>
        <taxon>Rhizopodaceae</taxon>
        <taxon>Rhizopus</taxon>
    </lineage>
</organism>
<name>A0A9P6WVC5_RHIOR</name>
<dbReference type="Proteomes" id="UP000716291">
    <property type="component" value="Unassembled WGS sequence"/>
</dbReference>
<sequence>MHRQRGDDEALKLGVDSFRESRRQALIEARLREMDVRDRGLLGEEAQRRAALDNHTERLAELELQRRQQGGERIEELEREQGRAEAERDRRQAKRDQAQEAAQQLQAELPGDAHGFAELVERAQNELQDRQRASAALDDAISDRLGDAAHAVQHPGADAEAARAPGRGNRHCRSGAAGRRRADSGPLGRAGLAGRHRARAGRLRAVAAGR</sequence>
<gene>
    <name evidence="2" type="ORF">G6F64_013753</name>
</gene>
<dbReference type="EMBL" id="JAANQT010006328">
    <property type="protein sequence ID" value="KAG1291740.1"/>
    <property type="molecule type" value="Genomic_DNA"/>
</dbReference>
<dbReference type="AlphaFoldDB" id="A0A9P6WVC5"/>
<protein>
    <submittedName>
        <fullName evidence="2">Uncharacterized protein</fullName>
    </submittedName>
</protein>
<evidence type="ECO:0000313" key="3">
    <source>
        <dbReference type="Proteomes" id="UP000716291"/>
    </source>
</evidence>
<accession>A0A9P6WVC5</accession>
<feature type="compositionally biased region" description="Basic and acidic residues" evidence="1">
    <location>
        <begin position="64"/>
        <end position="98"/>
    </location>
</feature>
<reference evidence="2" key="1">
    <citation type="journal article" date="2020" name="Microb. Genom.">
        <title>Genetic diversity of clinical and environmental Mucorales isolates obtained from an investigation of mucormycosis cases among solid organ transplant recipients.</title>
        <authorList>
            <person name="Nguyen M.H."/>
            <person name="Kaul D."/>
            <person name="Muto C."/>
            <person name="Cheng S.J."/>
            <person name="Richter R.A."/>
            <person name="Bruno V.M."/>
            <person name="Liu G."/>
            <person name="Beyhan S."/>
            <person name="Sundermann A.J."/>
            <person name="Mounaud S."/>
            <person name="Pasculle A.W."/>
            <person name="Nierman W.C."/>
            <person name="Driscoll E."/>
            <person name="Cumbie R."/>
            <person name="Clancy C.J."/>
            <person name="Dupont C.L."/>
        </authorList>
    </citation>
    <scope>NUCLEOTIDE SEQUENCE</scope>
    <source>
        <strain evidence="2">GL11</strain>
    </source>
</reference>
<feature type="region of interest" description="Disordered" evidence="1">
    <location>
        <begin position="64"/>
        <end position="118"/>
    </location>
</feature>
<feature type="region of interest" description="Disordered" evidence="1">
    <location>
        <begin position="152"/>
        <end position="210"/>
    </location>
</feature>
<evidence type="ECO:0000313" key="2">
    <source>
        <dbReference type="EMBL" id="KAG1291740.1"/>
    </source>
</evidence>
<evidence type="ECO:0000256" key="1">
    <source>
        <dbReference type="SAM" id="MobiDB-lite"/>
    </source>
</evidence>
<proteinExistence type="predicted"/>
<keyword evidence="3" id="KW-1185">Reference proteome</keyword>
<feature type="compositionally biased region" description="Low complexity" evidence="1">
    <location>
        <begin position="184"/>
        <end position="193"/>
    </location>
</feature>
<feature type="compositionally biased region" description="Low complexity" evidence="1">
    <location>
        <begin position="99"/>
        <end position="109"/>
    </location>
</feature>